<dbReference type="EMBL" id="UZAN01040572">
    <property type="protein sequence ID" value="VDP70128.1"/>
    <property type="molecule type" value="Genomic_DNA"/>
</dbReference>
<dbReference type="OrthoDB" id="9996086at2759"/>
<reference evidence="5" key="1">
    <citation type="submission" date="2016-06" db="UniProtKB">
        <authorList>
            <consortium name="WormBaseParasite"/>
        </authorList>
    </citation>
    <scope>IDENTIFICATION</scope>
</reference>
<dbReference type="AlphaFoldDB" id="A0A183A9L1"/>
<gene>
    <name evidence="3" type="ORF">ECPE_LOCUS3646</name>
</gene>
<keyword evidence="2" id="KW-0812">Transmembrane</keyword>
<feature type="transmembrane region" description="Helical" evidence="2">
    <location>
        <begin position="30"/>
        <end position="51"/>
    </location>
</feature>
<dbReference type="Proteomes" id="UP000272942">
    <property type="component" value="Unassembled WGS sequence"/>
</dbReference>
<evidence type="ECO:0000313" key="4">
    <source>
        <dbReference type="Proteomes" id="UP000272942"/>
    </source>
</evidence>
<feature type="compositionally biased region" description="Basic and acidic residues" evidence="1">
    <location>
        <begin position="209"/>
        <end position="219"/>
    </location>
</feature>
<feature type="compositionally biased region" description="Basic and acidic residues" evidence="1">
    <location>
        <begin position="242"/>
        <end position="253"/>
    </location>
</feature>
<organism evidence="5">
    <name type="scientific">Echinostoma caproni</name>
    <dbReference type="NCBI Taxonomy" id="27848"/>
    <lineage>
        <taxon>Eukaryota</taxon>
        <taxon>Metazoa</taxon>
        <taxon>Spiralia</taxon>
        <taxon>Lophotrochozoa</taxon>
        <taxon>Platyhelminthes</taxon>
        <taxon>Trematoda</taxon>
        <taxon>Digenea</taxon>
        <taxon>Plagiorchiida</taxon>
        <taxon>Echinostomata</taxon>
        <taxon>Echinostomatoidea</taxon>
        <taxon>Echinostomatidae</taxon>
        <taxon>Echinostoma</taxon>
    </lineage>
</organism>
<proteinExistence type="predicted"/>
<name>A0A183A9L1_9TREM</name>
<dbReference type="Gene3D" id="1.20.1070.10">
    <property type="entry name" value="Rhodopsin 7-helix transmembrane proteins"/>
    <property type="match status" value="1"/>
</dbReference>
<dbReference type="SUPFAM" id="SSF81321">
    <property type="entry name" value="Family A G protein-coupled receptor-like"/>
    <property type="match status" value="1"/>
</dbReference>
<keyword evidence="4" id="KW-1185">Reference proteome</keyword>
<feature type="region of interest" description="Disordered" evidence="1">
    <location>
        <begin position="203"/>
        <end position="265"/>
    </location>
</feature>
<evidence type="ECO:0000256" key="1">
    <source>
        <dbReference type="SAM" id="MobiDB-lite"/>
    </source>
</evidence>
<keyword evidence="2" id="KW-0472">Membrane</keyword>
<evidence type="ECO:0000256" key="2">
    <source>
        <dbReference type="SAM" id="Phobius"/>
    </source>
</evidence>
<feature type="transmembrane region" description="Helical" evidence="2">
    <location>
        <begin position="71"/>
        <end position="94"/>
    </location>
</feature>
<evidence type="ECO:0000313" key="3">
    <source>
        <dbReference type="EMBL" id="VDP70128.1"/>
    </source>
</evidence>
<protein>
    <submittedName>
        <fullName evidence="5">G_PROTEIN_RECEP_F1_2 domain-containing protein</fullName>
    </submittedName>
</protein>
<evidence type="ECO:0000313" key="5">
    <source>
        <dbReference type="WBParaSite" id="ECPE_0000364901-mRNA-1"/>
    </source>
</evidence>
<keyword evidence="2" id="KW-1133">Transmembrane helix</keyword>
<accession>A0A183A9L1</accession>
<dbReference type="WBParaSite" id="ECPE_0000364901-mRNA-1">
    <property type="protein sequence ID" value="ECPE_0000364901-mRNA-1"/>
    <property type="gene ID" value="ECPE_0000364901"/>
</dbReference>
<reference evidence="3 4" key="2">
    <citation type="submission" date="2018-11" db="EMBL/GenBank/DDBJ databases">
        <authorList>
            <consortium name="Pathogen Informatics"/>
        </authorList>
    </citation>
    <scope>NUCLEOTIDE SEQUENCE [LARGE SCALE GENOMIC DNA]</scope>
    <source>
        <strain evidence="3 4">Egypt</strain>
    </source>
</reference>
<sequence>MTFGNLWITDPEFAKCIHPQWRRFTPPDPIYNYLVGIYVGLMGVIGIASCIPEGFHTSCTFDYLSSDLGNLLFNAEMYLFAFICPVAVIIFSYAQIIKAVHDSENFRDVKCSRRHRSNAPSSDATCTCTPDPHTGTKSAYICASIIMTNVPPAVMSDVIYFCGNDWLSATGIVIGQLGQAMVEITHLNDATMHKRHVDQIHFKSSTDQGHQEARERDNQMRTPSGNPAKLHQSDAQSQPIEMQEHYSRVRCEQAESTIAVRKSSR</sequence>